<comment type="subcellular location">
    <subcellularLocation>
        <location evidence="1">Cell inner membrane</location>
    </subcellularLocation>
    <subcellularLocation>
        <location evidence="2">Cell membrane</location>
        <topology evidence="2">Multi-pass membrane protein</topology>
    </subcellularLocation>
</comment>
<evidence type="ECO:0000259" key="12">
    <source>
        <dbReference type="PROSITE" id="PS50111"/>
    </source>
</evidence>
<evidence type="ECO:0000256" key="1">
    <source>
        <dbReference type="ARBA" id="ARBA00004533"/>
    </source>
</evidence>
<dbReference type="GO" id="GO:0007165">
    <property type="term" value="P:signal transduction"/>
    <property type="evidence" value="ECO:0007669"/>
    <property type="project" value="UniProtKB-KW"/>
</dbReference>
<dbReference type="SUPFAM" id="SSF58104">
    <property type="entry name" value="Methyl-accepting chemotaxis protein (MCP) signaling domain"/>
    <property type="match status" value="1"/>
</dbReference>
<dbReference type="Pfam" id="PF00015">
    <property type="entry name" value="MCPsignal"/>
    <property type="match status" value="1"/>
</dbReference>
<keyword evidence="4" id="KW-0145">Chemotaxis</keyword>
<name>A0A2S7VNM6_9VIBR</name>
<keyword evidence="5 11" id="KW-0812">Transmembrane</keyword>
<keyword evidence="15" id="KW-1185">Reference proteome</keyword>
<dbReference type="InterPro" id="IPR029151">
    <property type="entry name" value="Sensor-like_sf"/>
</dbReference>
<keyword evidence="3" id="KW-1003">Cell membrane</keyword>
<evidence type="ECO:0000256" key="10">
    <source>
        <dbReference type="PROSITE-ProRule" id="PRU00284"/>
    </source>
</evidence>
<dbReference type="CDD" id="cd11386">
    <property type="entry name" value="MCP_signal"/>
    <property type="match status" value="1"/>
</dbReference>
<dbReference type="Pfam" id="PF02743">
    <property type="entry name" value="dCache_1"/>
    <property type="match status" value="1"/>
</dbReference>
<comment type="similarity">
    <text evidence="9">Belongs to the methyl-accepting chemotaxis (MCP) protein family.</text>
</comment>
<evidence type="ECO:0000256" key="7">
    <source>
        <dbReference type="ARBA" id="ARBA00023136"/>
    </source>
</evidence>
<keyword evidence="6 11" id="KW-1133">Transmembrane helix</keyword>
<dbReference type="SUPFAM" id="SSF103190">
    <property type="entry name" value="Sensory domain-like"/>
    <property type="match status" value="1"/>
</dbReference>
<dbReference type="CDD" id="cd12913">
    <property type="entry name" value="PDC1_MCP_like"/>
    <property type="match status" value="1"/>
</dbReference>
<feature type="domain" description="Methyl-accepting transducer" evidence="12">
    <location>
        <begin position="357"/>
        <end position="593"/>
    </location>
</feature>
<accession>A0A2S7VNM6</accession>
<evidence type="ECO:0000256" key="2">
    <source>
        <dbReference type="ARBA" id="ARBA00004651"/>
    </source>
</evidence>
<dbReference type="GO" id="GO:0005886">
    <property type="term" value="C:plasma membrane"/>
    <property type="evidence" value="ECO:0007669"/>
    <property type="project" value="UniProtKB-SubCell"/>
</dbReference>
<dbReference type="PROSITE" id="PS50111">
    <property type="entry name" value="CHEMOTAXIS_TRANSDUC_2"/>
    <property type="match status" value="1"/>
</dbReference>
<dbReference type="AlphaFoldDB" id="A0A2S7VNM6"/>
<feature type="transmembrane region" description="Helical" evidence="11">
    <location>
        <begin position="12"/>
        <end position="30"/>
    </location>
</feature>
<dbReference type="SMART" id="SM00304">
    <property type="entry name" value="HAMP"/>
    <property type="match status" value="1"/>
</dbReference>
<dbReference type="GO" id="GO:0004888">
    <property type="term" value="F:transmembrane signaling receptor activity"/>
    <property type="evidence" value="ECO:0007669"/>
    <property type="project" value="InterPro"/>
</dbReference>
<feature type="domain" description="HAMP" evidence="13">
    <location>
        <begin position="294"/>
        <end position="352"/>
    </location>
</feature>
<dbReference type="PROSITE" id="PS50885">
    <property type="entry name" value="HAMP"/>
    <property type="match status" value="1"/>
</dbReference>
<sequence length="629" mass="68357">MGVNSISIKNKLTLIFVVIIFAMTMIQNYMTGKQLLNETYRSIQQYSSTLTDTNVAGSEKWIEGRINVVNAAKNAFKYTDNPFTYFTQSTNAGRFQIAYAGLSDGRFLQGVHLHVPEGYDPRTRDWYKVPMSTGKTVVTEPYLGVATNDLVVTIASPFNTSGYSGVIGADLNLNTLINDVVSIEQPGVYAFLVDGSGKIVAHRDRNLTLKSVANVSPNLSASKIKSLSQDPGFEEISIDGEESLLSAKKVPHTDWYFTVVIDKTQSFASYRSLLRQSAIFGLIQLAVIAFVAMFIIKKALTTLSSAMEALSEALSKGDGDLTQCISVNTKDEIGTLAHHVNAFIAKLQEIVRDIADSSSQLNEQSEVSTNVARQTSDGLTVQLHEISQIATAVHEMSATAEEVANNAQMTADSAISSTENCEQGKQVIIRNQDSITNLAQQVENASGIIQELEKNALDINAILSTLSDIAEQTNLLALNAAIEAARAGEQGRGFAVVADEVRVLSQRTHSSTDEIREMIETLQKNSVSAVESMQRSQDLAQSSVDDTNNATTALEEIATSIQQISDMASHISNAASEQRTVTGEVSKNIQLVNDVSDKMSTEADNSLHLSEELRGIAQQLNAQVQLFKY</sequence>
<evidence type="ECO:0000256" key="8">
    <source>
        <dbReference type="ARBA" id="ARBA00023224"/>
    </source>
</evidence>
<evidence type="ECO:0000256" key="11">
    <source>
        <dbReference type="SAM" id="Phobius"/>
    </source>
</evidence>
<dbReference type="PANTHER" id="PTHR32089">
    <property type="entry name" value="METHYL-ACCEPTING CHEMOTAXIS PROTEIN MCPB"/>
    <property type="match status" value="1"/>
</dbReference>
<evidence type="ECO:0000259" key="13">
    <source>
        <dbReference type="PROSITE" id="PS50885"/>
    </source>
</evidence>
<keyword evidence="8 10" id="KW-0807">Transducer</keyword>
<dbReference type="FunFam" id="1.10.287.950:FF:000001">
    <property type="entry name" value="Methyl-accepting chemotaxis sensory transducer"/>
    <property type="match status" value="1"/>
</dbReference>
<dbReference type="Proteomes" id="UP000238707">
    <property type="component" value="Unassembled WGS sequence"/>
</dbReference>
<dbReference type="InterPro" id="IPR033479">
    <property type="entry name" value="dCache_1"/>
</dbReference>
<dbReference type="GO" id="GO:0006935">
    <property type="term" value="P:chemotaxis"/>
    <property type="evidence" value="ECO:0007669"/>
    <property type="project" value="UniProtKB-KW"/>
</dbReference>
<evidence type="ECO:0000256" key="3">
    <source>
        <dbReference type="ARBA" id="ARBA00022475"/>
    </source>
</evidence>
<dbReference type="PRINTS" id="PR00260">
    <property type="entry name" value="CHEMTRNSDUCR"/>
</dbReference>
<dbReference type="InterPro" id="IPR003660">
    <property type="entry name" value="HAMP_dom"/>
</dbReference>
<organism evidence="14 15">
    <name type="scientific">Vibrio chagasii</name>
    <dbReference type="NCBI Taxonomy" id="170679"/>
    <lineage>
        <taxon>Bacteria</taxon>
        <taxon>Pseudomonadati</taxon>
        <taxon>Pseudomonadota</taxon>
        <taxon>Gammaproteobacteria</taxon>
        <taxon>Vibrionales</taxon>
        <taxon>Vibrionaceae</taxon>
        <taxon>Vibrio</taxon>
    </lineage>
</organism>
<proteinExistence type="inferred from homology"/>
<dbReference type="EMBL" id="MSCI01000001">
    <property type="protein sequence ID" value="PQJ63767.1"/>
    <property type="molecule type" value="Genomic_DNA"/>
</dbReference>
<keyword evidence="7 11" id="KW-0472">Membrane</keyword>
<reference evidence="14 15" key="1">
    <citation type="submission" date="2016-12" db="EMBL/GenBank/DDBJ databases">
        <title>Diversity of luminous bacteria.</title>
        <authorList>
            <person name="Yoshizawa S."/>
            <person name="Kogure K."/>
        </authorList>
    </citation>
    <scope>NUCLEOTIDE SEQUENCE [LARGE SCALE GENOMIC DNA]</scope>
    <source>
        <strain evidence="14 15">LC2-408</strain>
    </source>
</reference>
<dbReference type="InterPro" id="IPR004089">
    <property type="entry name" value="MCPsignal_dom"/>
</dbReference>
<evidence type="ECO:0000256" key="9">
    <source>
        <dbReference type="ARBA" id="ARBA00029447"/>
    </source>
</evidence>
<dbReference type="Gene3D" id="3.30.450.20">
    <property type="entry name" value="PAS domain"/>
    <property type="match status" value="2"/>
</dbReference>
<dbReference type="Pfam" id="PF00672">
    <property type="entry name" value="HAMP"/>
    <property type="match status" value="1"/>
</dbReference>
<evidence type="ECO:0000313" key="14">
    <source>
        <dbReference type="EMBL" id="PQJ63767.1"/>
    </source>
</evidence>
<evidence type="ECO:0000256" key="5">
    <source>
        <dbReference type="ARBA" id="ARBA00022692"/>
    </source>
</evidence>
<dbReference type="InterPro" id="IPR004090">
    <property type="entry name" value="Chemotax_Me-accpt_rcpt"/>
</dbReference>
<dbReference type="CDD" id="cd06225">
    <property type="entry name" value="HAMP"/>
    <property type="match status" value="1"/>
</dbReference>
<evidence type="ECO:0000313" key="15">
    <source>
        <dbReference type="Proteomes" id="UP000238707"/>
    </source>
</evidence>
<protein>
    <submittedName>
        <fullName evidence="14">Chemotaxis protein</fullName>
    </submittedName>
</protein>
<comment type="caution">
    <text evidence="14">The sequence shown here is derived from an EMBL/GenBank/DDBJ whole genome shotgun (WGS) entry which is preliminary data.</text>
</comment>
<dbReference type="Gene3D" id="1.10.287.950">
    <property type="entry name" value="Methyl-accepting chemotaxis protein"/>
    <property type="match status" value="1"/>
</dbReference>
<dbReference type="PANTHER" id="PTHR32089:SF117">
    <property type="entry name" value="METHYL ACCEPTING SENSORY TRANSDUCER WITH CACHE_1 SMALL MOLECULE BINDING DOMAIN"/>
    <property type="match status" value="1"/>
</dbReference>
<evidence type="ECO:0000256" key="6">
    <source>
        <dbReference type="ARBA" id="ARBA00022989"/>
    </source>
</evidence>
<evidence type="ECO:0000256" key="4">
    <source>
        <dbReference type="ARBA" id="ARBA00022500"/>
    </source>
</evidence>
<gene>
    <name evidence="14" type="ORF">BTO10_02830</name>
</gene>
<dbReference type="SMART" id="SM00283">
    <property type="entry name" value="MA"/>
    <property type="match status" value="1"/>
</dbReference>
<dbReference type="CDD" id="cd12912">
    <property type="entry name" value="PDC2_MCP_like"/>
    <property type="match status" value="1"/>
</dbReference>